<organism evidence="1 2">
    <name type="scientific">Heracleum sosnowskyi</name>
    <dbReference type="NCBI Taxonomy" id="360622"/>
    <lineage>
        <taxon>Eukaryota</taxon>
        <taxon>Viridiplantae</taxon>
        <taxon>Streptophyta</taxon>
        <taxon>Embryophyta</taxon>
        <taxon>Tracheophyta</taxon>
        <taxon>Spermatophyta</taxon>
        <taxon>Magnoliopsida</taxon>
        <taxon>eudicotyledons</taxon>
        <taxon>Gunneridae</taxon>
        <taxon>Pentapetalae</taxon>
        <taxon>asterids</taxon>
        <taxon>campanulids</taxon>
        <taxon>Apiales</taxon>
        <taxon>Apiaceae</taxon>
        <taxon>Apioideae</taxon>
        <taxon>apioid superclade</taxon>
        <taxon>Tordylieae</taxon>
        <taxon>Tordyliinae</taxon>
        <taxon>Heracleum</taxon>
    </lineage>
</organism>
<dbReference type="EMBL" id="JAUIZM010000009">
    <property type="protein sequence ID" value="KAK1364756.1"/>
    <property type="molecule type" value="Genomic_DNA"/>
</dbReference>
<reference evidence="1" key="1">
    <citation type="submission" date="2023-02" db="EMBL/GenBank/DDBJ databases">
        <title>Genome of toxic invasive species Heracleum sosnowskyi carries increased number of genes despite the absence of recent whole-genome duplications.</title>
        <authorList>
            <person name="Schelkunov M."/>
            <person name="Shtratnikova V."/>
            <person name="Makarenko M."/>
            <person name="Klepikova A."/>
            <person name="Omelchenko D."/>
            <person name="Novikova G."/>
            <person name="Obukhova E."/>
            <person name="Bogdanov V."/>
            <person name="Penin A."/>
            <person name="Logacheva M."/>
        </authorList>
    </citation>
    <scope>NUCLEOTIDE SEQUENCE</scope>
    <source>
        <strain evidence="1">Hsosn_3</strain>
        <tissue evidence="1">Leaf</tissue>
    </source>
</reference>
<sequence>MGKPKSKALAFLDYFAKLALFIAIEKQHLSLQQAADKFIHLSFNGFAYGFLWLQAITRTRSHTSRVISPASFELPKHVVIVMDGLKEPSLALLLWVLTVNGGICFSNYKLASAIEKQHLSLQQAADKFIHLSFNGFAYGFLWLQAITRTRSHTSRVISPASFELPKHVVIVMDGLKEPSLALLLWVLTNFAVEAHCTVTLLRVLPWLTFPFSGRTWDDIWMMDFEGLVTNHKETQCKNDVKCPKLQPLIELCRKYNVIPQVKPLMGFPIRLLVGEQISGLHATLVVIDRYHARKNIQYYAARVPCNILAMNQNGELDMIKARSGIDVDDYSIGDSPAPTPELIVSRRFLMKFLKPKEKTSKERIDEEKSFYTISSP</sequence>
<evidence type="ECO:0000313" key="1">
    <source>
        <dbReference type="EMBL" id="KAK1364756.1"/>
    </source>
</evidence>
<accession>A0AAD8M8M2</accession>
<dbReference type="AlphaFoldDB" id="A0AAD8M8M2"/>
<evidence type="ECO:0000313" key="2">
    <source>
        <dbReference type="Proteomes" id="UP001237642"/>
    </source>
</evidence>
<name>A0AAD8M8M2_9APIA</name>
<keyword evidence="2" id="KW-1185">Reference proteome</keyword>
<gene>
    <name evidence="1" type="ORF">POM88_040317</name>
</gene>
<comment type="caution">
    <text evidence="1">The sequence shown here is derived from an EMBL/GenBank/DDBJ whole genome shotgun (WGS) entry which is preliminary data.</text>
</comment>
<dbReference type="Proteomes" id="UP001237642">
    <property type="component" value="Unassembled WGS sequence"/>
</dbReference>
<reference evidence="1" key="2">
    <citation type="submission" date="2023-05" db="EMBL/GenBank/DDBJ databases">
        <authorList>
            <person name="Schelkunov M.I."/>
        </authorList>
    </citation>
    <scope>NUCLEOTIDE SEQUENCE</scope>
    <source>
        <strain evidence="1">Hsosn_3</strain>
        <tissue evidence="1">Leaf</tissue>
    </source>
</reference>
<protein>
    <submittedName>
        <fullName evidence="1">Uncharacterized protein</fullName>
    </submittedName>
</protein>
<proteinExistence type="predicted"/>